<dbReference type="AlphaFoldDB" id="A0A3L6RVX0"/>
<organism evidence="2 3">
    <name type="scientific">Panicum miliaceum</name>
    <name type="common">Proso millet</name>
    <name type="synonym">Broomcorn millet</name>
    <dbReference type="NCBI Taxonomy" id="4540"/>
    <lineage>
        <taxon>Eukaryota</taxon>
        <taxon>Viridiplantae</taxon>
        <taxon>Streptophyta</taxon>
        <taxon>Embryophyta</taxon>
        <taxon>Tracheophyta</taxon>
        <taxon>Spermatophyta</taxon>
        <taxon>Magnoliopsida</taxon>
        <taxon>Liliopsida</taxon>
        <taxon>Poales</taxon>
        <taxon>Poaceae</taxon>
        <taxon>PACMAD clade</taxon>
        <taxon>Panicoideae</taxon>
        <taxon>Panicodae</taxon>
        <taxon>Paniceae</taxon>
        <taxon>Panicinae</taxon>
        <taxon>Panicum</taxon>
        <taxon>Panicum sect. Panicum</taxon>
    </lineage>
</organism>
<sequence>MGRWTPTGSGNGSGSGVPGNGSGRSGKQANNKRRRYSEAEYIDLEKEYQEGSQSTALGYEEDEFSILFDCNPHGVIDAVEVLNDNDKDVVKSLRLGTFFELKLGAISKRQYVFGLSGF</sequence>
<evidence type="ECO:0000313" key="3">
    <source>
        <dbReference type="Proteomes" id="UP000275267"/>
    </source>
</evidence>
<comment type="caution">
    <text evidence="2">The sequence shown here is derived from an EMBL/GenBank/DDBJ whole genome shotgun (WGS) entry which is preliminary data.</text>
</comment>
<proteinExistence type="predicted"/>
<protein>
    <submittedName>
        <fullName evidence="2">Uncharacterized protein</fullName>
    </submittedName>
</protein>
<evidence type="ECO:0000256" key="1">
    <source>
        <dbReference type="SAM" id="MobiDB-lite"/>
    </source>
</evidence>
<keyword evidence="3" id="KW-1185">Reference proteome</keyword>
<gene>
    <name evidence="2" type="ORF">C2845_PM11G05500</name>
</gene>
<feature type="compositionally biased region" description="Gly residues" evidence="1">
    <location>
        <begin position="9"/>
        <end position="24"/>
    </location>
</feature>
<name>A0A3L6RVX0_PANMI</name>
<accession>A0A3L6RVX0</accession>
<evidence type="ECO:0000313" key="2">
    <source>
        <dbReference type="EMBL" id="RLN09931.1"/>
    </source>
</evidence>
<feature type="region of interest" description="Disordered" evidence="1">
    <location>
        <begin position="1"/>
        <end position="36"/>
    </location>
</feature>
<dbReference type="Proteomes" id="UP000275267">
    <property type="component" value="Unassembled WGS sequence"/>
</dbReference>
<reference evidence="3" key="1">
    <citation type="journal article" date="2019" name="Nat. Commun.">
        <title>The genome of broomcorn millet.</title>
        <authorList>
            <person name="Zou C."/>
            <person name="Miki D."/>
            <person name="Li D."/>
            <person name="Tang Q."/>
            <person name="Xiao L."/>
            <person name="Rajput S."/>
            <person name="Deng P."/>
            <person name="Jia W."/>
            <person name="Huang R."/>
            <person name="Zhang M."/>
            <person name="Sun Y."/>
            <person name="Hu J."/>
            <person name="Fu X."/>
            <person name="Schnable P.S."/>
            <person name="Li F."/>
            <person name="Zhang H."/>
            <person name="Feng B."/>
            <person name="Zhu X."/>
            <person name="Liu R."/>
            <person name="Schnable J.C."/>
            <person name="Zhu J.-K."/>
            <person name="Zhang H."/>
        </authorList>
    </citation>
    <scope>NUCLEOTIDE SEQUENCE [LARGE SCALE GENOMIC DNA]</scope>
</reference>
<dbReference type="EMBL" id="PQIB02000007">
    <property type="protein sequence ID" value="RLN09931.1"/>
    <property type="molecule type" value="Genomic_DNA"/>
</dbReference>
<dbReference type="OrthoDB" id="721649at2759"/>